<protein>
    <recommendedName>
        <fullName evidence="2">TOG domain-containing protein</fullName>
    </recommendedName>
</protein>
<dbReference type="AlphaFoldDB" id="A0A0B2VN64"/>
<dbReference type="Proteomes" id="UP000031036">
    <property type="component" value="Unassembled WGS sequence"/>
</dbReference>
<evidence type="ECO:0000256" key="1">
    <source>
        <dbReference type="SAM" id="MobiDB-lite"/>
    </source>
</evidence>
<evidence type="ECO:0000313" key="4">
    <source>
        <dbReference type="Proteomes" id="UP000031036"/>
    </source>
</evidence>
<accession>A0A0B2VN64</accession>
<dbReference type="GO" id="GO:0005929">
    <property type="term" value="C:cilium"/>
    <property type="evidence" value="ECO:0007669"/>
    <property type="project" value="TreeGrafter"/>
</dbReference>
<sequence length="766" mass="83860">MGSAVSRSSSAGTVRSINVRPYNPNSTTRSLQTQLPSVNDTRNLKLSPSETVVSWHSATHESKTSTSRRRSSQVEQLLTGRANLKREQLNGRGNLALNGDNKYSSRDDDTKGTQPTSNGFSFKALHRNHLTNGLDRPTNRAKSDGNILEDISAIRNGSMRDEMHMKRPKNGQYYDEYAPSEPAIPTHNGIALAKKSISHQNLAGSSKTQRDQTRGARKPFLKAGSSNRIRPVQSGSSSVSHDVNTARGSRSLLNGTSSSLHATRRINIEAIDRDPALAVQNALRKINSDEWTDKVDAIQTIVHVSETAPQAVANNLQPVIVALLNECKNLRSSVSRVAIAALGSLFRQLKTKMDIDIEKVCLVLMQKAGDVSSAFIRDDATVSLEEMVKHASPGKVLSALIAAGARSKNNTIRAGCANLVIHLVERVGATNAVSSADFNKLVNALVSFAKDPSPAVRQHGKEGLQLLSKDRALFDRTVRKMLSDAEARSVQEVLEGIKKRGTDGNNLDASSASLTSLHRAGSVRKSGTNRISRIPDALQHDLDEMRADLSASGWERRISGLKRFDEMVSVNARAVASDTNLIEAFIGRLNDINSKVSLEAMQTFLLTLPLLSKFFSAETGLKAVLNQLVNALMSHLASRSEEHRQMAQTSLEETVRSVDNAALSMAFSAATKQANVKQKPFMLLTMNRIIRSLYRNKPKQVEVTALPILWELIKSPSQTQSDAELRRAVHDYASLLRDCFGEKTLLEMANSHLNPNQKKTLEALIK</sequence>
<dbReference type="OMA" id="WHSATHE"/>
<feature type="compositionally biased region" description="Polar residues" evidence="1">
    <location>
        <begin position="23"/>
        <end position="57"/>
    </location>
</feature>
<comment type="caution">
    <text evidence="3">The sequence shown here is derived from an EMBL/GenBank/DDBJ whole genome shotgun (WGS) entry which is preliminary data.</text>
</comment>
<keyword evidence="4" id="KW-1185">Reference proteome</keyword>
<dbReference type="SMART" id="SM01349">
    <property type="entry name" value="TOG"/>
    <property type="match status" value="1"/>
</dbReference>
<dbReference type="GO" id="GO:0000226">
    <property type="term" value="P:microtubule cytoskeleton organization"/>
    <property type="evidence" value="ECO:0007669"/>
    <property type="project" value="TreeGrafter"/>
</dbReference>
<feature type="region of interest" description="Disordered" evidence="1">
    <location>
        <begin position="1"/>
        <end position="121"/>
    </location>
</feature>
<evidence type="ECO:0000313" key="3">
    <source>
        <dbReference type="EMBL" id="KHN82877.1"/>
    </source>
</evidence>
<dbReference type="Gene3D" id="1.25.10.10">
    <property type="entry name" value="Leucine-rich Repeat Variant"/>
    <property type="match status" value="2"/>
</dbReference>
<reference evidence="3 4" key="1">
    <citation type="submission" date="2014-11" db="EMBL/GenBank/DDBJ databases">
        <title>Genetic blueprint of the zoonotic pathogen Toxocara canis.</title>
        <authorList>
            <person name="Zhu X.-Q."/>
            <person name="Korhonen P.K."/>
            <person name="Cai H."/>
            <person name="Young N.D."/>
            <person name="Nejsum P."/>
            <person name="von Samson-Himmelstjerna G."/>
            <person name="Boag P.R."/>
            <person name="Tan P."/>
            <person name="Li Q."/>
            <person name="Min J."/>
            <person name="Yang Y."/>
            <person name="Wang X."/>
            <person name="Fang X."/>
            <person name="Hall R.S."/>
            <person name="Hofmann A."/>
            <person name="Sternberg P.W."/>
            <person name="Jex A.R."/>
            <person name="Gasser R.B."/>
        </authorList>
    </citation>
    <scope>NUCLEOTIDE SEQUENCE [LARGE SCALE GENOMIC DNA]</scope>
    <source>
        <strain evidence="3">PN_DK_2014</strain>
    </source>
</reference>
<feature type="region of interest" description="Disordered" evidence="1">
    <location>
        <begin position="198"/>
        <end position="255"/>
    </location>
</feature>
<feature type="compositionally biased region" description="Polar residues" evidence="1">
    <location>
        <begin position="224"/>
        <end position="255"/>
    </location>
</feature>
<name>A0A0B2VN64_TOXCA</name>
<dbReference type="Pfam" id="PF12348">
    <property type="entry name" value="CLASP_N"/>
    <property type="match status" value="1"/>
</dbReference>
<feature type="domain" description="TOG" evidence="2">
    <location>
        <begin position="269"/>
        <end position="503"/>
    </location>
</feature>
<dbReference type="InterPro" id="IPR034085">
    <property type="entry name" value="TOG"/>
</dbReference>
<dbReference type="OrthoDB" id="5870094at2759"/>
<dbReference type="InterPro" id="IPR011989">
    <property type="entry name" value="ARM-like"/>
</dbReference>
<organism evidence="3 4">
    <name type="scientific">Toxocara canis</name>
    <name type="common">Canine roundworm</name>
    <dbReference type="NCBI Taxonomy" id="6265"/>
    <lineage>
        <taxon>Eukaryota</taxon>
        <taxon>Metazoa</taxon>
        <taxon>Ecdysozoa</taxon>
        <taxon>Nematoda</taxon>
        <taxon>Chromadorea</taxon>
        <taxon>Rhabditida</taxon>
        <taxon>Spirurina</taxon>
        <taxon>Ascaridomorpha</taxon>
        <taxon>Ascaridoidea</taxon>
        <taxon>Toxocaridae</taxon>
        <taxon>Toxocara</taxon>
    </lineage>
</organism>
<feature type="compositionally biased region" description="Polar residues" evidence="1">
    <location>
        <begin position="1"/>
        <end position="16"/>
    </location>
</feature>
<dbReference type="EMBL" id="JPKZ01001291">
    <property type="protein sequence ID" value="KHN82877.1"/>
    <property type="molecule type" value="Genomic_DNA"/>
</dbReference>
<dbReference type="InterPro" id="IPR024395">
    <property type="entry name" value="CLASP_N_dom"/>
</dbReference>
<evidence type="ECO:0000259" key="2">
    <source>
        <dbReference type="SMART" id="SM01349"/>
    </source>
</evidence>
<dbReference type="GO" id="GO:0005881">
    <property type="term" value="C:cytoplasmic microtubule"/>
    <property type="evidence" value="ECO:0007669"/>
    <property type="project" value="TreeGrafter"/>
</dbReference>
<feature type="compositionally biased region" description="Polar residues" evidence="1">
    <location>
        <begin position="198"/>
        <end position="207"/>
    </location>
</feature>
<gene>
    <name evidence="3" type="primary">Fam179a</name>
    <name evidence="3" type="ORF">Tcan_11662</name>
</gene>
<dbReference type="PANTHER" id="PTHR21567">
    <property type="entry name" value="CLASP"/>
    <property type="match status" value="1"/>
</dbReference>
<dbReference type="STRING" id="6265.A0A0B2VN64"/>
<dbReference type="GO" id="GO:0008017">
    <property type="term" value="F:microtubule binding"/>
    <property type="evidence" value="ECO:0007669"/>
    <property type="project" value="TreeGrafter"/>
</dbReference>
<proteinExistence type="predicted"/>
<dbReference type="PANTHER" id="PTHR21567:SF87">
    <property type="entry name" value="CRESCERIN-LIKE PROTEIN CHE-12"/>
    <property type="match status" value="1"/>
</dbReference>
<dbReference type="SUPFAM" id="SSF48371">
    <property type="entry name" value="ARM repeat"/>
    <property type="match status" value="1"/>
</dbReference>
<dbReference type="InterPro" id="IPR016024">
    <property type="entry name" value="ARM-type_fold"/>
</dbReference>